<evidence type="ECO:0000313" key="2">
    <source>
        <dbReference type="Proteomes" id="UP000054097"/>
    </source>
</evidence>
<dbReference type="EMBL" id="KN824400">
    <property type="protein sequence ID" value="KIM20934.1"/>
    <property type="molecule type" value="Genomic_DNA"/>
</dbReference>
<dbReference type="STRING" id="933852.A0A0C3ALL4"/>
<dbReference type="OrthoDB" id="2019572at2759"/>
<feature type="non-terminal residue" evidence="1">
    <location>
        <position position="72"/>
    </location>
</feature>
<keyword evidence="2" id="KW-1185">Reference proteome</keyword>
<evidence type="ECO:0000313" key="1">
    <source>
        <dbReference type="EMBL" id="KIM20934.1"/>
    </source>
</evidence>
<name>A0A0C3ALL4_SERVB</name>
<protein>
    <submittedName>
        <fullName evidence="1">Uncharacterized protein</fullName>
    </submittedName>
</protein>
<dbReference type="AlphaFoldDB" id="A0A0C3ALL4"/>
<accession>A0A0C3ALL4</accession>
<feature type="non-terminal residue" evidence="1">
    <location>
        <position position="1"/>
    </location>
</feature>
<reference evidence="2" key="2">
    <citation type="submission" date="2015-01" db="EMBL/GenBank/DDBJ databases">
        <title>Evolutionary Origins and Diversification of the Mycorrhizal Mutualists.</title>
        <authorList>
            <consortium name="DOE Joint Genome Institute"/>
            <consortium name="Mycorrhizal Genomics Consortium"/>
            <person name="Kohler A."/>
            <person name="Kuo A."/>
            <person name="Nagy L.G."/>
            <person name="Floudas D."/>
            <person name="Copeland A."/>
            <person name="Barry K.W."/>
            <person name="Cichocki N."/>
            <person name="Veneault-Fourrey C."/>
            <person name="LaButti K."/>
            <person name="Lindquist E.A."/>
            <person name="Lipzen A."/>
            <person name="Lundell T."/>
            <person name="Morin E."/>
            <person name="Murat C."/>
            <person name="Riley R."/>
            <person name="Ohm R."/>
            <person name="Sun H."/>
            <person name="Tunlid A."/>
            <person name="Henrissat B."/>
            <person name="Grigoriev I.V."/>
            <person name="Hibbett D.S."/>
            <person name="Martin F."/>
        </authorList>
    </citation>
    <scope>NUCLEOTIDE SEQUENCE [LARGE SCALE GENOMIC DNA]</scope>
    <source>
        <strain evidence="2">MAFF 305830</strain>
    </source>
</reference>
<dbReference type="Proteomes" id="UP000054097">
    <property type="component" value="Unassembled WGS sequence"/>
</dbReference>
<reference evidence="1 2" key="1">
    <citation type="submission" date="2014-04" db="EMBL/GenBank/DDBJ databases">
        <authorList>
            <consortium name="DOE Joint Genome Institute"/>
            <person name="Kuo A."/>
            <person name="Zuccaro A."/>
            <person name="Kohler A."/>
            <person name="Nagy L.G."/>
            <person name="Floudas D."/>
            <person name="Copeland A."/>
            <person name="Barry K.W."/>
            <person name="Cichocki N."/>
            <person name="Veneault-Fourrey C."/>
            <person name="LaButti K."/>
            <person name="Lindquist E.A."/>
            <person name="Lipzen A."/>
            <person name="Lundell T."/>
            <person name="Morin E."/>
            <person name="Murat C."/>
            <person name="Sun H."/>
            <person name="Tunlid A."/>
            <person name="Henrissat B."/>
            <person name="Grigoriev I.V."/>
            <person name="Hibbett D.S."/>
            <person name="Martin F."/>
            <person name="Nordberg H.P."/>
            <person name="Cantor M.N."/>
            <person name="Hua S.X."/>
        </authorList>
    </citation>
    <scope>NUCLEOTIDE SEQUENCE [LARGE SCALE GENOMIC DNA]</scope>
    <source>
        <strain evidence="1 2">MAFF 305830</strain>
    </source>
</reference>
<organism evidence="1 2">
    <name type="scientific">Serendipita vermifera MAFF 305830</name>
    <dbReference type="NCBI Taxonomy" id="933852"/>
    <lineage>
        <taxon>Eukaryota</taxon>
        <taxon>Fungi</taxon>
        <taxon>Dikarya</taxon>
        <taxon>Basidiomycota</taxon>
        <taxon>Agaricomycotina</taxon>
        <taxon>Agaricomycetes</taxon>
        <taxon>Sebacinales</taxon>
        <taxon>Serendipitaceae</taxon>
        <taxon>Serendipita</taxon>
    </lineage>
</organism>
<gene>
    <name evidence="1" type="ORF">M408DRAFT_35070</name>
</gene>
<proteinExistence type="predicted"/>
<dbReference type="HOGENOM" id="CLU_2729354_0_0_1"/>
<sequence>ASLIGGFAVVGTSGVSAQQLFLGDAYHVYILDKVESNPLPINDHSAWATVYDLRTNIATPLDVRTNTFCAGG</sequence>